<protein>
    <submittedName>
        <fullName evidence="2">Uncharacterized protein</fullName>
    </submittedName>
</protein>
<evidence type="ECO:0000313" key="2">
    <source>
        <dbReference type="EMBL" id="KAF3338479.1"/>
    </source>
</evidence>
<dbReference type="Proteomes" id="UP000623129">
    <property type="component" value="Unassembled WGS sequence"/>
</dbReference>
<accession>A0A833RR10</accession>
<evidence type="ECO:0000256" key="1">
    <source>
        <dbReference type="SAM" id="SignalP"/>
    </source>
</evidence>
<proteinExistence type="predicted"/>
<comment type="caution">
    <text evidence="2">The sequence shown here is derived from an EMBL/GenBank/DDBJ whole genome shotgun (WGS) entry which is preliminary data.</text>
</comment>
<feature type="signal peptide" evidence="1">
    <location>
        <begin position="1"/>
        <end position="18"/>
    </location>
</feature>
<dbReference type="AlphaFoldDB" id="A0A833RR10"/>
<gene>
    <name evidence="2" type="ORF">FCM35_KLT17316</name>
</gene>
<sequence length="134" mass="14655">MTPKRFLILAVMFLLVTGSLLPELAADHSSENKEAENNIAVGVTGKIDDPKENRLRCRYIAVGDGPFLLSYGQQYQPYVIGAATNIHTEGRDGERKVEKRGPHEEMEVIGRELGVVADVAAKEMGEFGRGRGKG</sequence>
<feature type="chain" id="PRO_5032531663" evidence="1">
    <location>
        <begin position="19"/>
        <end position="134"/>
    </location>
</feature>
<reference evidence="2" key="1">
    <citation type="submission" date="2020-01" db="EMBL/GenBank/DDBJ databases">
        <title>Genome sequence of Kobresia littledalei, the first chromosome-level genome in the family Cyperaceae.</title>
        <authorList>
            <person name="Qu G."/>
        </authorList>
    </citation>
    <scope>NUCLEOTIDE SEQUENCE</scope>
    <source>
        <strain evidence="2">C.B.Clarke</strain>
        <tissue evidence="2">Leaf</tissue>
    </source>
</reference>
<dbReference type="EMBL" id="SWLB01000005">
    <property type="protein sequence ID" value="KAF3338479.1"/>
    <property type="molecule type" value="Genomic_DNA"/>
</dbReference>
<name>A0A833RR10_9POAL</name>
<organism evidence="2 3">
    <name type="scientific">Carex littledalei</name>
    <dbReference type="NCBI Taxonomy" id="544730"/>
    <lineage>
        <taxon>Eukaryota</taxon>
        <taxon>Viridiplantae</taxon>
        <taxon>Streptophyta</taxon>
        <taxon>Embryophyta</taxon>
        <taxon>Tracheophyta</taxon>
        <taxon>Spermatophyta</taxon>
        <taxon>Magnoliopsida</taxon>
        <taxon>Liliopsida</taxon>
        <taxon>Poales</taxon>
        <taxon>Cyperaceae</taxon>
        <taxon>Cyperoideae</taxon>
        <taxon>Cariceae</taxon>
        <taxon>Carex</taxon>
        <taxon>Carex subgen. Euthyceras</taxon>
    </lineage>
</organism>
<keyword evidence="3" id="KW-1185">Reference proteome</keyword>
<keyword evidence="1" id="KW-0732">Signal</keyword>
<evidence type="ECO:0000313" key="3">
    <source>
        <dbReference type="Proteomes" id="UP000623129"/>
    </source>
</evidence>